<sequence length="224" mass="21076">MSALDDILGALPADAISQQVGASPDEVRAAAAAVLPALLGGLQANASDPSGAGSILEALGQHQDDLLSGGADLSAINESDGQAITHHIFGDREEDVVNKLGEVPAMGGSGMGGALVKKLLPILAPMVLSWLAKQVLGGGAGGGGLGGGGAAPQRADTSPSLPGSTGGAAGGPGSLDDMLRDVLGGATGGASTAPAGGGAAAPGGIDPGSIIGDILGGMLGGGRR</sequence>
<name>A0ABP8JT32_9MICO</name>
<comment type="caution">
    <text evidence="2">The sequence shown here is derived from an EMBL/GenBank/DDBJ whole genome shotgun (WGS) entry which is preliminary data.</text>
</comment>
<organism evidence="2 3">
    <name type="scientific">Ornithinibacter aureus</name>
    <dbReference type="NCBI Taxonomy" id="622664"/>
    <lineage>
        <taxon>Bacteria</taxon>
        <taxon>Bacillati</taxon>
        <taxon>Actinomycetota</taxon>
        <taxon>Actinomycetes</taxon>
        <taxon>Micrococcales</taxon>
        <taxon>Intrasporangiaceae</taxon>
        <taxon>Ornithinibacter</taxon>
    </lineage>
</organism>
<dbReference type="EMBL" id="BAABFX010000026">
    <property type="protein sequence ID" value="GAA4395747.1"/>
    <property type="molecule type" value="Genomic_DNA"/>
</dbReference>
<dbReference type="RefSeq" id="WP_159900313.1">
    <property type="nucleotide sequence ID" value="NZ_BAABFX010000026.1"/>
</dbReference>
<dbReference type="Pfam" id="PF06078">
    <property type="entry name" value="DUF937"/>
    <property type="match status" value="1"/>
</dbReference>
<accession>A0ABP8JT32</accession>
<dbReference type="InterPro" id="IPR009282">
    <property type="entry name" value="DUF937"/>
</dbReference>
<dbReference type="Proteomes" id="UP001500390">
    <property type="component" value="Unassembled WGS sequence"/>
</dbReference>
<proteinExistence type="predicted"/>
<gene>
    <name evidence="2" type="ORF">GCM10023153_18050</name>
</gene>
<reference evidence="3" key="1">
    <citation type="journal article" date="2019" name="Int. J. Syst. Evol. Microbiol.">
        <title>The Global Catalogue of Microorganisms (GCM) 10K type strain sequencing project: providing services to taxonomists for standard genome sequencing and annotation.</title>
        <authorList>
            <consortium name="The Broad Institute Genomics Platform"/>
            <consortium name="The Broad Institute Genome Sequencing Center for Infectious Disease"/>
            <person name="Wu L."/>
            <person name="Ma J."/>
        </authorList>
    </citation>
    <scope>NUCLEOTIDE SEQUENCE [LARGE SCALE GENOMIC DNA]</scope>
    <source>
        <strain evidence="3">JCM 17738</strain>
    </source>
</reference>
<evidence type="ECO:0000256" key="1">
    <source>
        <dbReference type="SAM" id="MobiDB-lite"/>
    </source>
</evidence>
<feature type="compositionally biased region" description="Gly residues" evidence="1">
    <location>
        <begin position="164"/>
        <end position="173"/>
    </location>
</feature>
<evidence type="ECO:0000313" key="3">
    <source>
        <dbReference type="Proteomes" id="UP001500390"/>
    </source>
</evidence>
<protein>
    <submittedName>
        <fullName evidence="2">DUF937 domain-containing protein</fullName>
    </submittedName>
</protein>
<evidence type="ECO:0000313" key="2">
    <source>
        <dbReference type="EMBL" id="GAA4395747.1"/>
    </source>
</evidence>
<keyword evidence="3" id="KW-1185">Reference proteome</keyword>
<feature type="region of interest" description="Disordered" evidence="1">
    <location>
        <begin position="144"/>
        <end position="208"/>
    </location>
</feature>